<gene>
    <name evidence="1" type="ORF">HC246_03490</name>
</gene>
<comment type="caution">
    <text evidence="1">The sequence shown here is derived from an EMBL/GenBank/DDBJ whole genome shotgun (WGS) entry which is preliminary data.</text>
</comment>
<evidence type="ECO:0000313" key="1">
    <source>
        <dbReference type="EMBL" id="NMF57101.1"/>
    </source>
</evidence>
<sequence>MPLVTCIGISSYDYVKQDTGERKQGASFTYLSRAASSGSSSRNGWIPIESRIELSQKNLFDKLPAVYDVEFALVPRRSGGVDQVFVNAKFIRSVDLDFPALLAKEQVKA</sequence>
<dbReference type="EMBL" id="JAAVJL010000001">
    <property type="protein sequence ID" value="NMF57101.1"/>
    <property type="molecule type" value="Genomic_DNA"/>
</dbReference>
<reference evidence="1 2" key="1">
    <citation type="submission" date="2020-03" db="EMBL/GenBank/DDBJ databases">
        <title>Draft Genome Sequence of 2-Methylisoborneol Producing Pseudanabaena yagii Strain GIHE-NHR1 Isolated from North Han River in South Korea.</title>
        <authorList>
            <person name="Jeong J."/>
        </authorList>
    </citation>
    <scope>NUCLEOTIDE SEQUENCE [LARGE SCALE GENOMIC DNA]</scope>
    <source>
        <strain evidence="1 2">GIHE-NHR1</strain>
    </source>
</reference>
<dbReference type="RefSeq" id="WP_169362175.1">
    <property type="nucleotide sequence ID" value="NZ_JAAVJL010000001.1"/>
</dbReference>
<protein>
    <submittedName>
        <fullName evidence="1">Uncharacterized protein</fullName>
    </submittedName>
</protein>
<dbReference type="Proteomes" id="UP000738376">
    <property type="component" value="Unassembled WGS sequence"/>
</dbReference>
<proteinExistence type="predicted"/>
<accession>A0ABX1LPX7</accession>
<name>A0ABX1LPX7_9CYAN</name>
<evidence type="ECO:0000313" key="2">
    <source>
        <dbReference type="Proteomes" id="UP000738376"/>
    </source>
</evidence>
<organism evidence="1 2">
    <name type="scientific">Pseudanabaena yagii GIHE-NHR1</name>
    <dbReference type="NCBI Taxonomy" id="2722753"/>
    <lineage>
        <taxon>Bacteria</taxon>
        <taxon>Bacillati</taxon>
        <taxon>Cyanobacteriota</taxon>
        <taxon>Cyanophyceae</taxon>
        <taxon>Pseudanabaenales</taxon>
        <taxon>Pseudanabaenaceae</taxon>
        <taxon>Pseudanabaena</taxon>
        <taxon>Pseudanabaena yagii</taxon>
    </lineage>
</organism>
<keyword evidence="2" id="KW-1185">Reference proteome</keyword>